<feature type="region of interest" description="Disordered" evidence="4">
    <location>
        <begin position="1"/>
        <end position="26"/>
    </location>
</feature>
<dbReference type="Pfam" id="PF07501">
    <property type="entry name" value="G5"/>
    <property type="match status" value="1"/>
</dbReference>
<dbReference type="InterPro" id="IPR023346">
    <property type="entry name" value="Lysozyme-like_dom_sf"/>
</dbReference>
<evidence type="ECO:0000256" key="5">
    <source>
        <dbReference type="SAM" id="Phobius"/>
    </source>
</evidence>
<dbReference type="SUPFAM" id="SSF53955">
    <property type="entry name" value="Lysozyme-like"/>
    <property type="match status" value="1"/>
</dbReference>
<keyword evidence="5" id="KW-0472">Membrane</keyword>
<dbReference type="Pfam" id="PF06737">
    <property type="entry name" value="Transglycosylas"/>
    <property type="match status" value="1"/>
</dbReference>
<dbReference type="PANTHER" id="PTHR39160:SF4">
    <property type="entry name" value="RESUSCITATION-PROMOTING FACTOR RPFB"/>
    <property type="match status" value="1"/>
</dbReference>
<dbReference type="InterPro" id="IPR007137">
    <property type="entry name" value="DUF348"/>
</dbReference>
<dbReference type="PROSITE" id="PS51109">
    <property type="entry name" value="G5"/>
    <property type="match status" value="1"/>
</dbReference>
<keyword evidence="2" id="KW-0732">Signal</keyword>
<dbReference type="GO" id="GO:0016787">
    <property type="term" value="F:hydrolase activity"/>
    <property type="evidence" value="ECO:0007669"/>
    <property type="project" value="UniProtKB-KW"/>
</dbReference>
<dbReference type="EMBL" id="JAERWL010000010">
    <property type="protein sequence ID" value="MBM9477281.1"/>
    <property type="molecule type" value="Genomic_DNA"/>
</dbReference>
<dbReference type="AlphaFoldDB" id="A0A938YMI5"/>
<evidence type="ECO:0000313" key="8">
    <source>
        <dbReference type="Proteomes" id="UP000663801"/>
    </source>
</evidence>
<dbReference type="Proteomes" id="UP000663801">
    <property type="component" value="Unassembled WGS sequence"/>
</dbReference>
<dbReference type="CDD" id="cd13925">
    <property type="entry name" value="RPF"/>
    <property type="match status" value="1"/>
</dbReference>
<keyword evidence="5" id="KW-1133">Transmembrane helix</keyword>
<comment type="similarity">
    <text evidence="1">Belongs to the transglycosylase family. Rpf subfamily.</text>
</comment>
<evidence type="ECO:0000256" key="1">
    <source>
        <dbReference type="ARBA" id="ARBA00010830"/>
    </source>
</evidence>
<keyword evidence="3" id="KW-0378">Hydrolase</keyword>
<evidence type="ECO:0000313" key="7">
    <source>
        <dbReference type="EMBL" id="MBM9477281.1"/>
    </source>
</evidence>
<keyword evidence="5" id="KW-0812">Transmembrane</keyword>
<dbReference type="InterPro" id="IPR010618">
    <property type="entry name" value="RPF"/>
</dbReference>
<dbReference type="Pfam" id="PF03990">
    <property type="entry name" value="DUF348"/>
    <property type="match status" value="3"/>
</dbReference>
<dbReference type="InterPro" id="IPR011098">
    <property type="entry name" value="G5_dom"/>
</dbReference>
<accession>A0A938YMI5</accession>
<dbReference type="SMART" id="SM01208">
    <property type="entry name" value="G5"/>
    <property type="match status" value="1"/>
</dbReference>
<gene>
    <name evidence="7" type="ORF">JL107_12580</name>
</gene>
<proteinExistence type="inferred from homology"/>
<evidence type="ECO:0000256" key="2">
    <source>
        <dbReference type="ARBA" id="ARBA00022729"/>
    </source>
</evidence>
<dbReference type="InterPro" id="IPR051933">
    <property type="entry name" value="Resuscitation_pf_RpfB"/>
</dbReference>
<dbReference type="RefSeq" id="WP_205257404.1">
    <property type="nucleotide sequence ID" value="NZ_BAAAPV010000001.1"/>
</dbReference>
<keyword evidence="8" id="KW-1185">Reference proteome</keyword>
<protein>
    <submittedName>
        <fullName evidence="7">DUF348 domain-containing protein</fullName>
    </submittedName>
</protein>
<feature type="domain" description="G5" evidence="6">
    <location>
        <begin position="226"/>
        <end position="307"/>
    </location>
</feature>
<sequence length="407" mass="42556">MPSTTDLINEPAGNDGAAADAGRHRAGRPTRRRIVLVAAATVLGLAAVGGGSAAALSKTVTITVDGQERSVTTLAGSVQGALTSAGLTVGEHDVIAPAPATALSDGAQVSVQRARLVQLTLDGQERDVWTTATTVEAALTQLGQNPADLQLSADRSREIPVEGITLTAQEVHEVTLTDGAEPLRTVRATARTVADLLTDQGIVLGPEDTVTPDATTVLADGTAVDITRTQTTTRTEQVAVAQLPDQRVDDPALNRGTEQVVTPGAPGTETVTYAATVVDGVQTGEQEVGRTVDVAPTATVIHVGTRSTLEMRGSRVFFNDTEFGVNWDGLAYCESTNNPKATFYPSGYPATFGLFQFDLPTWQSVDGVGNPMDASPEEQLMRAKMLYQKRGLEPWLCGYAAASPPPA</sequence>
<dbReference type="Gene3D" id="1.10.530.10">
    <property type="match status" value="1"/>
</dbReference>
<organism evidence="7 8">
    <name type="scientific">Nakamurella flavida</name>
    <dbReference type="NCBI Taxonomy" id="363630"/>
    <lineage>
        <taxon>Bacteria</taxon>
        <taxon>Bacillati</taxon>
        <taxon>Actinomycetota</taxon>
        <taxon>Actinomycetes</taxon>
        <taxon>Nakamurellales</taxon>
        <taxon>Nakamurellaceae</taxon>
        <taxon>Nakamurella</taxon>
    </lineage>
</organism>
<evidence type="ECO:0000256" key="3">
    <source>
        <dbReference type="ARBA" id="ARBA00022801"/>
    </source>
</evidence>
<comment type="caution">
    <text evidence="7">The sequence shown here is derived from an EMBL/GenBank/DDBJ whole genome shotgun (WGS) entry which is preliminary data.</text>
</comment>
<evidence type="ECO:0000259" key="6">
    <source>
        <dbReference type="PROSITE" id="PS51109"/>
    </source>
</evidence>
<feature type="transmembrane region" description="Helical" evidence="5">
    <location>
        <begin position="34"/>
        <end position="56"/>
    </location>
</feature>
<dbReference type="Gene3D" id="2.20.230.10">
    <property type="entry name" value="Resuscitation-promoting factor rpfb"/>
    <property type="match status" value="1"/>
</dbReference>
<name>A0A938YMI5_9ACTN</name>
<evidence type="ECO:0000256" key="4">
    <source>
        <dbReference type="SAM" id="MobiDB-lite"/>
    </source>
</evidence>
<reference evidence="7" key="1">
    <citation type="submission" date="2021-01" db="EMBL/GenBank/DDBJ databases">
        <title>KCTC 19127 draft genome.</title>
        <authorList>
            <person name="An D."/>
        </authorList>
    </citation>
    <scope>NUCLEOTIDE SEQUENCE</scope>
    <source>
        <strain evidence="7">KCTC 19127</strain>
    </source>
</reference>
<dbReference type="PANTHER" id="PTHR39160">
    <property type="entry name" value="CELL WALL-BINDING PROTEIN YOCH"/>
    <property type="match status" value="1"/>
</dbReference>